<keyword evidence="2" id="KW-1185">Reference proteome</keyword>
<protein>
    <recommendedName>
        <fullName evidence="3">DUF4280 domain-containing protein</fullName>
    </recommendedName>
</protein>
<dbReference type="Proteomes" id="UP000626026">
    <property type="component" value="Unassembled WGS sequence"/>
</dbReference>
<proteinExistence type="predicted"/>
<accession>A0ABR7RS28</accession>
<dbReference type="RefSeq" id="WP_187786002.1">
    <property type="nucleotide sequence ID" value="NZ_JACTVA010000040.1"/>
</dbReference>
<gene>
    <name evidence="1" type="ORF">IBL26_18535</name>
</gene>
<evidence type="ECO:0000313" key="2">
    <source>
        <dbReference type="Proteomes" id="UP000626026"/>
    </source>
</evidence>
<sequence>MPGFLLHVGAGIACPHGGQASITVAAPRVKAMGQPVAVLSDPTTVAGCAFQVPVGAGTKPQPCMTVRWLVGAARVRVNGTPVLLQTSSGLCQSAEGIPQGPPTVSMTQTRVRGM</sequence>
<reference evidence="1 2" key="1">
    <citation type="journal article" date="2013" name="Int. J. Syst. Evol. Microbiol.">
        <title>Roseomonas aerophila sp. nov., isolated from air.</title>
        <authorList>
            <person name="Kim S.J."/>
            <person name="Weon H.Y."/>
            <person name="Ahn J.H."/>
            <person name="Hong S.B."/>
            <person name="Seok S.J."/>
            <person name="Whang K.S."/>
            <person name="Kwon S.W."/>
        </authorList>
    </citation>
    <scope>NUCLEOTIDE SEQUENCE [LARGE SCALE GENOMIC DNA]</scope>
    <source>
        <strain evidence="1 2">NBRC 108923</strain>
    </source>
</reference>
<comment type="caution">
    <text evidence="1">The sequence shown here is derived from an EMBL/GenBank/DDBJ whole genome shotgun (WGS) entry which is preliminary data.</text>
</comment>
<evidence type="ECO:0000313" key="1">
    <source>
        <dbReference type="EMBL" id="MBC9208852.1"/>
    </source>
</evidence>
<name>A0ABR7RS28_9PROT</name>
<dbReference type="EMBL" id="JACTVA010000040">
    <property type="protein sequence ID" value="MBC9208852.1"/>
    <property type="molecule type" value="Genomic_DNA"/>
</dbReference>
<organism evidence="1 2">
    <name type="scientific">Teichococcus aerophilus</name>
    <dbReference type="NCBI Taxonomy" id="1224513"/>
    <lineage>
        <taxon>Bacteria</taxon>
        <taxon>Pseudomonadati</taxon>
        <taxon>Pseudomonadota</taxon>
        <taxon>Alphaproteobacteria</taxon>
        <taxon>Acetobacterales</taxon>
        <taxon>Roseomonadaceae</taxon>
        <taxon>Roseomonas</taxon>
    </lineage>
</organism>
<evidence type="ECO:0008006" key="3">
    <source>
        <dbReference type="Google" id="ProtNLM"/>
    </source>
</evidence>